<proteinExistence type="predicted"/>
<dbReference type="PANTHER" id="PTHR32305:SF17">
    <property type="entry name" value="TRNA NUCLEASE WAPA"/>
    <property type="match status" value="1"/>
</dbReference>
<dbReference type="InterPro" id="IPR003587">
    <property type="entry name" value="Hint_dom_N"/>
</dbReference>
<sequence length="2310" mass="247903">MKPPSIRLRRALFRRTTLALSTVMIATVIQGVTLPAEAESRTPPPLPGVPSAEKPVAGSFGTASVPRASWRGPQGPQQQPRASWPAPGRTTVAVSDPGVPGAARSATARSGPIRITPAALDPAQKQRSTRTAGQAAPRTVETRILDRKQTERAGVKGVLFTVAPGPGTTAARTAPVGVTLDYADFAGAFGGSYASRLRLVQLPACALTTPAKDACRTETPLAGKNDTVRQTLTAKSVGMRLGAATVLAAVAAPEGDKGTYKATSLASSASWSTNLNTGDFTWSYGMPVPGVPGELAPKVGLHYSSGSIDGRTGNSNNQASWVGDGFELSPGSIERRYKPCSEDGAENADGSKPGDLCWAYDNAFLSFNGKGGELVPVDLKAGTFKIKNDDGTKVQRLYDTNRANGDKDGEYWLLTTPDGTEYHFGYNRLPGWTTGKDTTNSTWTVPVFGNDTGEMCKGTDFASSWCQQGWRWNLDYVRDPHGNVITYHYGKEENSYGRNLKEADDTPYTRGGYLKRIDYGLKSDRVYTDKPLAQVVFDSDERCLPETGVTCLPDTIKDKSFYWYDTPWDLNCAAGTTCDKGRLSPSFWTRKRLTQVTTQTLNAGGTYDKHDSWKLGHRWGKPDVDYQLILTDIQRTGHTATPAVTLPRTTLAYTQLENRLDKTGDGYAPFVKERLSTVDDETGGKVSANYSAAACDWNALPTPQSNTTRCFPQYLGGDNVAAAELHWFNKYVVTSATTTDRSGGAPDAVTRYQYLGDAAWAFDKGDGLSKEKERTWSQWRGYGHVRVQTGGQGGTAAMKSQRDTHYLRGMDGDRAGVKEEDGKKTVTVQLGEGEGTPITDHESLSGFSYKTVTFDKPGGKILAKTVSRPWHHETGKKDRTWGTVTANLTGNAQVKGWESIDDGAGAKWRTYTTDNTYDTVAGRLVKVDDFGDDTTAEDDQCVRTTYPAGTPAILSLPSRVETVAKACAASTDRTKDVITDVRTAYDGKAYDAAPVKGDVTATAVLKKRDAAQAVYLETGSTYDGYGRVLTSTDLTADVTVPTGKAPTRTARTDGRTSTTVYTPATGLPTQVKTTTPPADTKVPGSAQTSTQDFGARGLPVRSTDTNGNVTEQHYDALGRNSKVWLADRRTTDLPSHEFAYHIQDGKPSVVISKTIDNNQGQISSRVLYDGFLRERQSQSPGPDGGTILTDVFYDERGNAVKSFAPYYTTQKAKLELFTPDEALSVETQTHTTYDGLGRQTQVRQIAGNGDGGAVLSTSTTTYGGDRTTVVPPDGGTTITNILDGRGRIAEVRQHHERSADSAYDSTRYKYTPSGQLATLTSPSGAVWRYVHDQLGRTIESSDPDKGIVKSSYDDRGQLLSTTDARQQSLHHIYDNLGRKTEVREGSATGKARAKWVYDTVAQAKGQLAESIRYHKDQAYSSKVIAYDRLYRPVRSAVVIPEAEGVLKGTYQNATAFKPSGLPASISYSAAGALPGGAVVTTYDDILRPVGVTGDGMSASVIHSLTGKPLQYTMNRSGGKKVQVTNTFEWGTQRLATSRVDREEQNGVDRHVTYRYDDAGNVRSMADVSRTGTDNQCFAYDHLTRLTEAWTQSATTCAAAPASDKIGGPAPYWHSYRYNKASNRTTETLHDTTGQPAKDITRSYTYPEAGQPRPHSVLSVTSSGPAPTTLNYGYDDVGNTQTRPGQKLEWDVEGRLTKVTEGTKTTEYVYDADGNRLIGRTPTETTLYLGHTEITLPKGATAAKATRYVPIGGGHTAVQDNDRSHTFTIADHHGTGQLAVKAADLSVSQRRSLPFGGPRGDAPASWPGSKGFVGGTDDTKSTGLTHLGAREYDPSIGRFISADPLLQTSIPHTLNGYSYAAQNPMTSSDPSGMGVPECHSGALSKCQNGAPTKESKYHPEREPKTCTSNCYSGPEAGSGGGGGGHRAAASMGGGGGGGGGGGWSISSAAKSVWNKGAALVEQAVEIPGEATYGLVSSAAYTSELFGWTFDGDCWNGGAGAAGCDYGTQWDNWIGEQGVDTSSVTYQIAGLVGSLVSRRPTGAKPGPKRNPDCKGSSFVAGTEVLMADGTAKNIEDVQVGDMVMALDPETGEWAARQVTHLIRSQGDKQLAELSIATDDGIEPLTATDNHPFWSPSERRWIDAADLTAGMTLLTDSGTTVLVTANRARTERIRVYNLTVDGLHTYYVLAGGTPVLVHNCGGAVQSHPSRCNCANGDVPKVRNGKLAGSVHPNTGVPFDAQGFPDFSAWRHPQVPDVRIQLTGSRSRDFRLANQAAGLPSTPTGYTWHHHQDRGLMQLIDRQVHADTGHTGGF</sequence>
<feature type="region of interest" description="Disordered" evidence="2">
    <location>
        <begin position="1885"/>
        <end position="1905"/>
    </location>
</feature>
<dbReference type="SUPFAM" id="SSF51294">
    <property type="entry name" value="Hedgehog/intein (Hint) domain"/>
    <property type="match status" value="1"/>
</dbReference>
<evidence type="ECO:0000256" key="2">
    <source>
        <dbReference type="SAM" id="MobiDB-lite"/>
    </source>
</evidence>
<dbReference type="Pfam" id="PF12639">
    <property type="entry name" value="Colicin-DNase"/>
    <property type="match status" value="1"/>
</dbReference>
<dbReference type="InterPro" id="IPR036844">
    <property type="entry name" value="Hint_dom_sf"/>
</dbReference>
<dbReference type="KEGG" id="sclf:BB341_29800"/>
<dbReference type="InterPro" id="IPR050708">
    <property type="entry name" value="T6SS_VgrG/RHS"/>
</dbReference>
<dbReference type="Gene3D" id="2.180.10.10">
    <property type="entry name" value="RHS repeat-associated core"/>
    <property type="match status" value="2"/>
</dbReference>
<dbReference type="InterPro" id="IPR056823">
    <property type="entry name" value="TEN-like_YD-shell"/>
</dbReference>
<evidence type="ECO:0000313" key="6">
    <source>
        <dbReference type="Proteomes" id="UP000002357"/>
    </source>
</evidence>
<evidence type="ECO:0000313" key="5">
    <source>
        <dbReference type="EMBL" id="EFG04628.2"/>
    </source>
</evidence>
<dbReference type="InterPro" id="IPR006530">
    <property type="entry name" value="YD"/>
</dbReference>
<dbReference type="Gene3D" id="2.170.16.10">
    <property type="entry name" value="Hedgehog/Intein (Hint) domain"/>
    <property type="match status" value="1"/>
</dbReference>
<dbReference type="Pfam" id="PF25023">
    <property type="entry name" value="TEN_YD-shell"/>
    <property type="match status" value="1"/>
</dbReference>
<dbReference type="EMBL" id="CM000914">
    <property type="protein sequence ID" value="EFG04628.2"/>
    <property type="molecule type" value="Genomic_DNA"/>
</dbReference>
<feature type="compositionally biased region" description="Basic and acidic residues" evidence="2">
    <location>
        <begin position="1892"/>
        <end position="1903"/>
    </location>
</feature>
<protein>
    <submittedName>
        <fullName evidence="5">YD repeat protein</fullName>
    </submittedName>
</protein>
<dbReference type="InterPro" id="IPR030934">
    <property type="entry name" value="Intein_C"/>
</dbReference>
<feature type="region of interest" description="Disordered" evidence="2">
    <location>
        <begin position="1794"/>
        <end position="1817"/>
    </location>
</feature>
<dbReference type="InterPro" id="IPR022385">
    <property type="entry name" value="Rhs_assc_core"/>
</dbReference>
<organism evidence="5 6">
    <name type="scientific">Streptomyces clavuligerus</name>
    <dbReference type="NCBI Taxonomy" id="1901"/>
    <lineage>
        <taxon>Bacteria</taxon>
        <taxon>Bacillati</taxon>
        <taxon>Actinomycetota</taxon>
        <taxon>Actinomycetes</taxon>
        <taxon>Kitasatosporales</taxon>
        <taxon>Streptomycetaceae</taxon>
        <taxon>Streptomyces</taxon>
    </lineage>
</organism>
<dbReference type="NCBIfam" id="TIGR01443">
    <property type="entry name" value="intein_Cterm"/>
    <property type="match status" value="1"/>
</dbReference>
<keyword evidence="5" id="KW-0614">Plasmid</keyword>
<dbReference type="InterPro" id="IPR006141">
    <property type="entry name" value="Intein_N"/>
</dbReference>
<dbReference type="GO" id="GO:0016539">
    <property type="term" value="P:intein-mediated protein splicing"/>
    <property type="evidence" value="ECO:0007669"/>
    <property type="project" value="InterPro"/>
</dbReference>
<dbReference type="eggNOG" id="COG3209">
    <property type="taxonomic scope" value="Bacteria"/>
</dbReference>
<feature type="compositionally biased region" description="Polar residues" evidence="2">
    <location>
        <begin position="1055"/>
        <end position="1077"/>
    </location>
</feature>
<keyword evidence="3" id="KW-0732">Signal</keyword>
<reference evidence="5 6" key="1">
    <citation type="journal article" date="2010" name="Genome Biol. Evol.">
        <title>The sequence of a 1.8-mb bacterial linear plasmid reveals a rich evolutionary reservoir of secondary metabolic pathways.</title>
        <authorList>
            <person name="Medema M.H."/>
            <person name="Trefzer A."/>
            <person name="Kovalchuk A."/>
            <person name="van den Berg M."/>
            <person name="Mueller U."/>
            <person name="Heijne W."/>
            <person name="Wu L."/>
            <person name="Alam M.T."/>
            <person name="Ronning C.M."/>
            <person name="Nierman W.C."/>
            <person name="Bovenberg R.A.L."/>
            <person name="Breitling R."/>
            <person name="Takano E."/>
        </authorList>
    </citation>
    <scope>NUCLEOTIDE SEQUENCE [LARGE SCALE GENOMIC DNA]</scope>
    <source>
        <strain evidence="6">ATCC 27064 / DSM 738 / JCM 4710 / NBRC 13307 / NCIMB 12785 / NRRL 3585 / VKM Ac-602</strain>
        <plasmid evidence="5">pSCL4</plasmid>
    </source>
</reference>
<dbReference type="NCBIfam" id="TIGR03696">
    <property type="entry name" value="Rhs_assc_core"/>
    <property type="match status" value="1"/>
</dbReference>
<dbReference type="GeneID" id="93734222"/>
<dbReference type="SMART" id="SM00306">
    <property type="entry name" value="HintN"/>
    <property type="match status" value="1"/>
</dbReference>
<evidence type="ECO:0000256" key="3">
    <source>
        <dbReference type="SAM" id="SignalP"/>
    </source>
</evidence>
<dbReference type="PROSITE" id="PS50818">
    <property type="entry name" value="INTEIN_C_TER"/>
    <property type="match status" value="1"/>
</dbReference>
<feature type="domain" description="Hint" evidence="4">
    <location>
        <begin position="2053"/>
        <end position="2154"/>
    </location>
</feature>
<dbReference type="CDD" id="cd00081">
    <property type="entry name" value="Hint"/>
    <property type="match status" value="1"/>
</dbReference>
<feature type="chain" id="PRO_5039250539" evidence="3">
    <location>
        <begin position="27"/>
        <end position="2310"/>
    </location>
</feature>
<dbReference type="Proteomes" id="UP000002357">
    <property type="component" value="Plasmid pSCL4"/>
</dbReference>
<dbReference type="RefSeq" id="WP_003963488.1">
    <property type="nucleotide sequence ID" value="NZ_CM000914.1"/>
</dbReference>
<feature type="region of interest" description="Disordered" evidence="2">
    <location>
        <begin position="1040"/>
        <end position="1108"/>
    </location>
</feature>
<dbReference type="PROSITE" id="PS50817">
    <property type="entry name" value="INTEIN_N_TER"/>
    <property type="match status" value="1"/>
</dbReference>
<dbReference type="Pfam" id="PF07591">
    <property type="entry name" value="PT-HINT"/>
    <property type="match status" value="1"/>
</dbReference>
<feature type="region of interest" description="Disordered" evidence="2">
    <location>
        <begin position="37"/>
        <end position="138"/>
    </location>
</feature>
<dbReference type="Pfam" id="PF05593">
    <property type="entry name" value="RHS_repeat"/>
    <property type="match status" value="1"/>
</dbReference>
<keyword evidence="6" id="KW-1185">Reference proteome</keyword>
<dbReference type="PANTHER" id="PTHR32305">
    <property type="match status" value="1"/>
</dbReference>
<dbReference type="NCBIfam" id="TIGR01643">
    <property type="entry name" value="YD_repeat_2x"/>
    <property type="match status" value="2"/>
</dbReference>
<dbReference type="OrthoDB" id="291011at2"/>
<gene>
    <name evidence="5" type="ORF">SCLAV_p1142</name>
</gene>
<keyword evidence="1" id="KW-0677">Repeat</keyword>
<evidence type="ECO:0000259" key="4">
    <source>
        <dbReference type="SMART" id="SM00306"/>
    </source>
</evidence>
<evidence type="ECO:0000256" key="1">
    <source>
        <dbReference type="ARBA" id="ARBA00022737"/>
    </source>
</evidence>
<feature type="signal peptide" evidence="3">
    <location>
        <begin position="1"/>
        <end position="26"/>
    </location>
</feature>
<accession>D5SL35</accession>
<geneLocation type="plasmid" evidence="5 6">
    <name>pSCL4</name>
</geneLocation>
<name>D5SL35_STRCL</name>
<dbReference type="InterPro" id="IPR031325">
    <property type="entry name" value="RHS_repeat"/>
</dbReference>